<organism evidence="1 2">
    <name type="scientific">Desulfonema limicola</name>
    <dbReference type="NCBI Taxonomy" id="45656"/>
    <lineage>
        <taxon>Bacteria</taxon>
        <taxon>Pseudomonadati</taxon>
        <taxon>Thermodesulfobacteriota</taxon>
        <taxon>Desulfobacteria</taxon>
        <taxon>Desulfobacterales</taxon>
        <taxon>Desulfococcaceae</taxon>
        <taxon>Desulfonema</taxon>
    </lineage>
</organism>
<dbReference type="Proteomes" id="UP000663720">
    <property type="component" value="Chromosome"/>
</dbReference>
<protein>
    <submittedName>
        <fullName evidence="1">Uncharacterized protein</fullName>
    </submittedName>
</protein>
<keyword evidence="2" id="KW-1185">Reference proteome</keyword>
<dbReference type="EMBL" id="CP061799">
    <property type="protein sequence ID" value="QTA82863.1"/>
    <property type="molecule type" value="Genomic_DNA"/>
</dbReference>
<dbReference type="RefSeq" id="WP_207688737.1">
    <property type="nucleotide sequence ID" value="NZ_CP061799.1"/>
</dbReference>
<gene>
    <name evidence="1" type="ORF">dnl_52480</name>
</gene>
<accession>A0A975BCP9</accession>
<dbReference type="KEGG" id="dli:dnl_52480"/>
<evidence type="ECO:0000313" key="1">
    <source>
        <dbReference type="EMBL" id="QTA82863.1"/>
    </source>
</evidence>
<sequence length="49" mass="5768">MVHKIKAYLEECRLQSSRTSDNVSLYAIMQRPMPEPDPELEAEMEAWEN</sequence>
<proteinExistence type="predicted"/>
<dbReference type="AlphaFoldDB" id="A0A975BCP9"/>
<reference evidence="1" key="1">
    <citation type="journal article" date="2021" name="Microb. Physiol.">
        <title>Proteogenomic Insights into the Physiology of Marine, Sulfate-Reducing, Filamentous Desulfonema limicola and Desulfonema magnum.</title>
        <authorList>
            <person name="Schnaars V."/>
            <person name="Wohlbrand L."/>
            <person name="Scheve S."/>
            <person name="Hinrichs C."/>
            <person name="Reinhardt R."/>
            <person name="Rabus R."/>
        </authorList>
    </citation>
    <scope>NUCLEOTIDE SEQUENCE</scope>
    <source>
        <strain evidence="1">5ac10</strain>
    </source>
</reference>
<name>A0A975BCP9_9BACT</name>
<evidence type="ECO:0000313" key="2">
    <source>
        <dbReference type="Proteomes" id="UP000663720"/>
    </source>
</evidence>